<keyword evidence="7" id="KW-0238">DNA-binding</keyword>
<sequence length="782" mass="88189">MCLAEMEQDESKSPEQILETRQAIFQCENTFEQPEQDLQSYQNEGFLTHPNSQVITDSESDTQLCKDIKPEFIPDKDHPRPFQCPVCPFRARLKSTMVLHYARHTEGTILQQLHDLRNETHKCSNCNKTFKQAHHLNCHTRRCVKFGNQGSPKMSGDTSSPPKLKVQTVTEMTITPQNISSLQVQNSEIEIIPDTKNFSEASSPEELTAGAEMMPDMRNVSDLTLTSKDFKNKVARRYLEDQPRPFECSLCPFRARLKSTFKIHMMKHTGERPYQCPKCPYQARQSSTLTTHMRIHTGEMPFKCKLCDAKFRFASGIIHHERQHYGERPYGCNICNFAGTQWGSATHHMRGHSQENTFKCSMCPYWSSRSNVISRHERSCHNHEPYQGKVYVKGNLTDGGESRSQITVSGQDDNSRRLQCLQCSFKTGRESTLRRHALKHAKSSETPINLENSTSLNKVRHIGGSKVHKKIPVKPYQCQSCSAQFLHKSSLSAHERKHTGELPYQCTICKYAGMYSADIRGHMRGHQHEERCHGVGPYVSVSKIKTYETLDENNDMNPVNVSPGNIPLSNLTVSEEANEEWETQVLSEDGYSGGSSNVTEAAEPFAPEDIIEDSDAESAKNVAEAPEPLVSDNWSEDVIAEWIVSVAGVAEQPGSDNRSKDAIAETTGNVNEVAELPGPSGLTTNVTEVLEYAAQGDNLKKYANKKLKRTNANVNWMRKAVAVMSSKLLNQEMSDEWNWEFVRNNIIGMGNLTSSEVPHMEIDQETKPLPLQLETVIMKTDG</sequence>
<evidence type="ECO:0000256" key="9">
    <source>
        <dbReference type="ARBA" id="ARBA00023242"/>
    </source>
</evidence>
<comment type="subcellular location">
    <subcellularLocation>
        <location evidence="1">Nucleus</location>
    </subcellularLocation>
</comment>
<evidence type="ECO:0000256" key="3">
    <source>
        <dbReference type="ARBA" id="ARBA00022737"/>
    </source>
</evidence>
<dbReference type="GO" id="GO:0000978">
    <property type="term" value="F:RNA polymerase II cis-regulatory region sequence-specific DNA binding"/>
    <property type="evidence" value="ECO:0007669"/>
    <property type="project" value="TreeGrafter"/>
</dbReference>
<evidence type="ECO:0000256" key="11">
    <source>
        <dbReference type="PROSITE-ProRule" id="PRU00042"/>
    </source>
</evidence>
<reference evidence="13" key="1">
    <citation type="submission" date="2021-06" db="EMBL/GenBank/DDBJ databases">
        <authorList>
            <person name="Hodson N. C."/>
            <person name="Mongue J. A."/>
            <person name="Jaron S. K."/>
        </authorList>
    </citation>
    <scope>NUCLEOTIDE SEQUENCE</scope>
</reference>
<evidence type="ECO:0000256" key="10">
    <source>
        <dbReference type="ARBA" id="ARBA00037948"/>
    </source>
</evidence>
<feature type="domain" description="C2H2-type" evidence="12">
    <location>
        <begin position="302"/>
        <end position="329"/>
    </location>
</feature>
<comment type="caution">
    <text evidence="13">The sequence shown here is derived from an EMBL/GenBank/DDBJ whole genome shotgun (WGS) entry which is preliminary data.</text>
</comment>
<evidence type="ECO:0000256" key="2">
    <source>
        <dbReference type="ARBA" id="ARBA00022723"/>
    </source>
</evidence>
<accession>A0A8J2MEJ5</accession>
<dbReference type="AlphaFoldDB" id="A0A8J2MEJ5"/>
<dbReference type="OrthoDB" id="6077919at2759"/>
<keyword evidence="2" id="KW-0479">Metal-binding</keyword>
<evidence type="ECO:0000313" key="14">
    <source>
        <dbReference type="Proteomes" id="UP000708208"/>
    </source>
</evidence>
<dbReference type="PANTHER" id="PTHR24388:SF104">
    <property type="entry name" value="AT-RICH BINDING PROTEIN-RELATED"/>
    <property type="match status" value="1"/>
</dbReference>
<organism evidence="13 14">
    <name type="scientific">Allacma fusca</name>
    <dbReference type="NCBI Taxonomy" id="39272"/>
    <lineage>
        <taxon>Eukaryota</taxon>
        <taxon>Metazoa</taxon>
        <taxon>Ecdysozoa</taxon>
        <taxon>Arthropoda</taxon>
        <taxon>Hexapoda</taxon>
        <taxon>Collembola</taxon>
        <taxon>Symphypleona</taxon>
        <taxon>Sminthuridae</taxon>
        <taxon>Allacma</taxon>
    </lineage>
</organism>
<feature type="domain" description="C2H2-type" evidence="12">
    <location>
        <begin position="504"/>
        <end position="531"/>
    </location>
</feature>
<evidence type="ECO:0000256" key="4">
    <source>
        <dbReference type="ARBA" id="ARBA00022771"/>
    </source>
</evidence>
<evidence type="ECO:0000313" key="13">
    <source>
        <dbReference type="EMBL" id="CAG7837380.1"/>
    </source>
</evidence>
<dbReference type="InterPro" id="IPR013087">
    <property type="entry name" value="Znf_C2H2_type"/>
</dbReference>
<keyword evidence="4 11" id="KW-0863">Zinc-finger</keyword>
<feature type="domain" description="C2H2-type" evidence="12">
    <location>
        <begin position="121"/>
        <end position="150"/>
    </location>
</feature>
<feature type="domain" description="C2H2-type" evidence="12">
    <location>
        <begin position="476"/>
        <end position="503"/>
    </location>
</feature>
<dbReference type="GO" id="GO:0008270">
    <property type="term" value="F:zinc ion binding"/>
    <property type="evidence" value="ECO:0007669"/>
    <property type="project" value="UniProtKB-KW"/>
</dbReference>
<keyword evidence="3" id="KW-0677">Repeat</keyword>
<feature type="domain" description="C2H2-type" evidence="12">
    <location>
        <begin position="246"/>
        <end position="273"/>
    </location>
</feature>
<dbReference type="PANTHER" id="PTHR24388">
    <property type="entry name" value="ZINC FINGER PROTEIN"/>
    <property type="match status" value="1"/>
</dbReference>
<keyword evidence="9" id="KW-0539">Nucleus</keyword>
<dbReference type="Pfam" id="PF00096">
    <property type="entry name" value="zf-C2H2"/>
    <property type="match status" value="1"/>
</dbReference>
<dbReference type="FunFam" id="3.30.160.60:FF:000446">
    <property type="entry name" value="Zinc finger protein"/>
    <property type="match status" value="1"/>
</dbReference>
<proteinExistence type="inferred from homology"/>
<evidence type="ECO:0000256" key="7">
    <source>
        <dbReference type="ARBA" id="ARBA00023125"/>
    </source>
</evidence>
<evidence type="ECO:0000256" key="8">
    <source>
        <dbReference type="ARBA" id="ARBA00023163"/>
    </source>
</evidence>
<keyword evidence="14" id="KW-1185">Reference proteome</keyword>
<protein>
    <recommendedName>
        <fullName evidence="12">C2H2-type domain-containing protein</fullName>
    </recommendedName>
</protein>
<keyword evidence="5" id="KW-0862">Zinc</keyword>
<dbReference type="FunFam" id="3.30.160.60:FF:000325">
    <property type="entry name" value="ZFP90 zinc finger protein"/>
    <property type="match status" value="1"/>
</dbReference>
<dbReference type="Proteomes" id="UP000708208">
    <property type="component" value="Unassembled WGS sequence"/>
</dbReference>
<dbReference type="GO" id="GO:0000981">
    <property type="term" value="F:DNA-binding transcription factor activity, RNA polymerase II-specific"/>
    <property type="evidence" value="ECO:0007669"/>
    <property type="project" value="TreeGrafter"/>
</dbReference>
<evidence type="ECO:0000256" key="1">
    <source>
        <dbReference type="ARBA" id="ARBA00004123"/>
    </source>
</evidence>
<keyword evidence="6" id="KW-0805">Transcription regulation</keyword>
<comment type="similarity">
    <text evidence="10">Belongs to the snail C2H2-type zinc-finger protein family.</text>
</comment>
<dbReference type="SMART" id="SM00355">
    <property type="entry name" value="ZnF_C2H2"/>
    <property type="match status" value="10"/>
</dbReference>
<dbReference type="PROSITE" id="PS50157">
    <property type="entry name" value="ZINC_FINGER_C2H2_2"/>
    <property type="match status" value="6"/>
</dbReference>
<gene>
    <name evidence="13" type="ORF">AFUS01_LOCUS46503</name>
</gene>
<evidence type="ECO:0000256" key="5">
    <source>
        <dbReference type="ARBA" id="ARBA00022833"/>
    </source>
</evidence>
<evidence type="ECO:0000259" key="12">
    <source>
        <dbReference type="PROSITE" id="PS50157"/>
    </source>
</evidence>
<keyword evidence="8" id="KW-0804">Transcription</keyword>
<name>A0A8J2MEJ5_9HEXA</name>
<dbReference type="GO" id="GO:0005634">
    <property type="term" value="C:nucleus"/>
    <property type="evidence" value="ECO:0007669"/>
    <property type="project" value="UniProtKB-SubCell"/>
</dbReference>
<dbReference type="InterPro" id="IPR050527">
    <property type="entry name" value="Snail/Krueppel_Znf"/>
</dbReference>
<evidence type="ECO:0000256" key="6">
    <source>
        <dbReference type="ARBA" id="ARBA00023015"/>
    </source>
</evidence>
<feature type="domain" description="C2H2-type" evidence="12">
    <location>
        <begin position="274"/>
        <end position="301"/>
    </location>
</feature>
<dbReference type="PROSITE" id="PS00028">
    <property type="entry name" value="ZINC_FINGER_C2H2_1"/>
    <property type="match status" value="2"/>
</dbReference>
<dbReference type="EMBL" id="CAJVCH010571387">
    <property type="protein sequence ID" value="CAG7837380.1"/>
    <property type="molecule type" value="Genomic_DNA"/>
</dbReference>